<keyword evidence="4" id="KW-1185">Reference proteome</keyword>
<dbReference type="InterPro" id="IPR023577">
    <property type="entry name" value="CYTH_domain"/>
</dbReference>
<dbReference type="PANTHER" id="PTHR40114:SF1">
    <property type="entry name" value="SLR0698 PROTEIN"/>
    <property type="match status" value="1"/>
</dbReference>
<evidence type="ECO:0000256" key="1">
    <source>
        <dbReference type="PIRSR" id="PIRSR016487-1"/>
    </source>
</evidence>
<name>A0AAW5QRN5_9HYPH</name>
<evidence type="ECO:0000313" key="3">
    <source>
        <dbReference type="EMBL" id="MCT8970746.1"/>
    </source>
</evidence>
<dbReference type="InterPro" id="IPR012042">
    <property type="entry name" value="NeuTTM/CthTTM-like"/>
</dbReference>
<protein>
    <submittedName>
        <fullName evidence="3">CYTH domain-containing protein</fullName>
    </submittedName>
</protein>
<feature type="active site" description="Proton acceptor" evidence="1">
    <location>
        <position position="30"/>
    </location>
</feature>
<evidence type="ECO:0000313" key="4">
    <source>
        <dbReference type="Proteomes" id="UP001320898"/>
    </source>
</evidence>
<dbReference type="EMBL" id="JALIDZ010000001">
    <property type="protein sequence ID" value="MCT8970746.1"/>
    <property type="molecule type" value="Genomic_DNA"/>
</dbReference>
<dbReference type="PANTHER" id="PTHR40114">
    <property type="entry name" value="SLR0698 PROTEIN"/>
    <property type="match status" value="1"/>
</dbReference>
<sequence length="160" mass="17660">MPKEIERKFLVANDGWRAQARAGKRLRQAYLAATDAAAIRVRIADDAVAFLTIKSATPGMSRDEFEYEIPVADAEAMLAMRVGEIIEKVRYAIPCEDGDLTVDVFSGANAGLVMAEIELASEDVVPALPDWIGDEITRDRRFYNANLAEHPFGSWATDAR</sequence>
<dbReference type="PIRSF" id="PIRSF016487">
    <property type="entry name" value="CYTH_UCP016487"/>
    <property type="match status" value="1"/>
</dbReference>
<gene>
    <name evidence="3" type="ORF">MUB46_02630</name>
</gene>
<dbReference type="RefSeq" id="WP_261614303.1">
    <property type="nucleotide sequence ID" value="NZ_JALIDZ010000001.1"/>
</dbReference>
<reference evidence="3 4" key="1">
    <citation type="submission" date="2022-04" db="EMBL/GenBank/DDBJ databases">
        <authorList>
            <person name="Ye Y.-Q."/>
            <person name="Du Z.-J."/>
        </authorList>
    </citation>
    <scope>NUCLEOTIDE SEQUENCE [LARGE SCALE GENOMIC DNA]</scope>
    <source>
        <strain evidence="3 4">A6E488</strain>
    </source>
</reference>
<comment type="caution">
    <text evidence="3">The sequence shown here is derived from an EMBL/GenBank/DDBJ whole genome shotgun (WGS) entry which is preliminary data.</text>
</comment>
<evidence type="ECO:0000259" key="2">
    <source>
        <dbReference type="PROSITE" id="PS51707"/>
    </source>
</evidence>
<dbReference type="Pfam" id="PF01928">
    <property type="entry name" value="CYTH"/>
    <property type="match status" value="1"/>
</dbReference>
<accession>A0AAW5QRN5</accession>
<dbReference type="PROSITE" id="PS51707">
    <property type="entry name" value="CYTH"/>
    <property type="match status" value="1"/>
</dbReference>
<dbReference type="Gene3D" id="2.40.320.10">
    <property type="entry name" value="Hypothetical Protein Pfu-838710-001"/>
    <property type="match status" value="1"/>
</dbReference>
<organism evidence="3 4">
    <name type="scientific">Microbaculum marinisediminis</name>
    <dbReference type="NCBI Taxonomy" id="2931392"/>
    <lineage>
        <taxon>Bacteria</taxon>
        <taxon>Pseudomonadati</taxon>
        <taxon>Pseudomonadota</taxon>
        <taxon>Alphaproteobacteria</taxon>
        <taxon>Hyphomicrobiales</taxon>
        <taxon>Tepidamorphaceae</taxon>
        <taxon>Microbaculum</taxon>
    </lineage>
</organism>
<dbReference type="SUPFAM" id="SSF55154">
    <property type="entry name" value="CYTH-like phosphatases"/>
    <property type="match status" value="1"/>
</dbReference>
<dbReference type="Proteomes" id="UP001320898">
    <property type="component" value="Unassembled WGS sequence"/>
</dbReference>
<dbReference type="CDD" id="cd07891">
    <property type="entry name" value="CYTH-like_CthTTM-like_1"/>
    <property type="match status" value="1"/>
</dbReference>
<dbReference type="AlphaFoldDB" id="A0AAW5QRN5"/>
<proteinExistence type="predicted"/>
<dbReference type="InterPro" id="IPR033469">
    <property type="entry name" value="CYTH-like_dom_sf"/>
</dbReference>
<dbReference type="SMART" id="SM01118">
    <property type="entry name" value="CYTH"/>
    <property type="match status" value="1"/>
</dbReference>
<feature type="domain" description="CYTH" evidence="2">
    <location>
        <begin position="2"/>
        <end position="149"/>
    </location>
</feature>